<dbReference type="AlphaFoldDB" id="A0AAV9PLX2"/>
<gene>
    <name evidence="8" type="primary">OMA1_2</name>
    <name evidence="8" type="ORF">LTR77_001879</name>
</gene>
<evidence type="ECO:0000313" key="9">
    <source>
        <dbReference type="Proteomes" id="UP001337655"/>
    </source>
</evidence>
<sequence>MPLPRQPLSTFSRTTARPRLQWHTPFHRAQTRAYRRPFNYQRFQQSRNLFQRWAARPTFYYEVGGLGGACGGYYIYNLQEVPVSGRKRFNVVSPEFEKKQGQGMYQQVLQEYGKKLMPAYTKEHRQVQRVLDRLVPNSGLEGEEWEIHVIDDPMINAFVVPGGKVFVFRGILDVCQGDDGLAAVLGHEIAHNVAHHAAERMSQFAILAPIGILAWVFAGIDPSIVQFASSLAFTLPGSRRQEEEADYIGLMMMAESCYDPEVAVGFWGRMEKANQGEPPQFLSTHPSSHNRQDKIRGWLPKAADRREQSDCGIAGAYDSASERSFRKPHRRLLDARNGLDEMTYDITTHPEQKLDEHAAARLFICSSEIASPDDVLYYYEINDSNEAIHILLCMEKAEQLSRRSINKSQCLVYNITLSSRRSFVDLALLVRFIAL</sequence>
<comment type="cofactor">
    <cofactor evidence="6">
        <name>Zn(2+)</name>
        <dbReference type="ChEBI" id="CHEBI:29105"/>
    </cofactor>
    <text evidence="6">Binds 1 zinc ion per subunit.</text>
</comment>
<keyword evidence="4 6" id="KW-0862">Zinc</keyword>
<dbReference type="GO" id="GO:0046872">
    <property type="term" value="F:metal ion binding"/>
    <property type="evidence" value="ECO:0007669"/>
    <property type="project" value="UniProtKB-KW"/>
</dbReference>
<dbReference type="GO" id="GO:0005743">
    <property type="term" value="C:mitochondrial inner membrane"/>
    <property type="evidence" value="ECO:0007669"/>
    <property type="project" value="TreeGrafter"/>
</dbReference>
<dbReference type="InterPro" id="IPR001915">
    <property type="entry name" value="Peptidase_M48"/>
</dbReference>
<dbReference type="InterPro" id="IPR051156">
    <property type="entry name" value="Mito/Outer_Membr_Metalloprot"/>
</dbReference>
<evidence type="ECO:0000256" key="6">
    <source>
        <dbReference type="RuleBase" id="RU003983"/>
    </source>
</evidence>
<dbReference type="EMBL" id="JAVRRT010000002">
    <property type="protein sequence ID" value="KAK5174796.1"/>
    <property type="molecule type" value="Genomic_DNA"/>
</dbReference>
<evidence type="ECO:0000256" key="2">
    <source>
        <dbReference type="ARBA" id="ARBA00022723"/>
    </source>
</evidence>
<reference evidence="8 9" key="1">
    <citation type="submission" date="2023-08" db="EMBL/GenBank/DDBJ databases">
        <title>Black Yeasts Isolated from many extreme environments.</title>
        <authorList>
            <person name="Coleine C."/>
            <person name="Stajich J.E."/>
            <person name="Selbmann L."/>
        </authorList>
    </citation>
    <scope>NUCLEOTIDE SEQUENCE [LARGE SCALE GENOMIC DNA]</scope>
    <source>
        <strain evidence="8 9">CCFEE 5935</strain>
    </source>
</reference>
<comment type="similarity">
    <text evidence="6">Belongs to the peptidase M48 family.</text>
</comment>
<evidence type="ECO:0000256" key="5">
    <source>
        <dbReference type="ARBA" id="ARBA00023049"/>
    </source>
</evidence>
<dbReference type="PANTHER" id="PTHR22726">
    <property type="entry name" value="METALLOENDOPEPTIDASE OMA1"/>
    <property type="match status" value="1"/>
</dbReference>
<dbReference type="GO" id="GO:0006515">
    <property type="term" value="P:protein quality control for misfolded or incompletely synthesized proteins"/>
    <property type="evidence" value="ECO:0007669"/>
    <property type="project" value="TreeGrafter"/>
</dbReference>
<dbReference type="PANTHER" id="PTHR22726:SF1">
    <property type="entry name" value="METALLOENDOPEPTIDASE OMA1, MITOCHONDRIAL"/>
    <property type="match status" value="1"/>
</dbReference>
<dbReference type="RefSeq" id="XP_064663465.1">
    <property type="nucleotide sequence ID" value="XM_064799138.1"/>
</dbReference>
<evidence type="ECO:0000256" key="3">
    <source>
        <dbReference type="ARBA" id="ARBA00022801"/>
    </source>
</evidence>
<keyword evidence="3 6" id="KW-0378">Hydrolase</keyword>
<proteinExistence type="inferred from homology"/>
<evidence type="ECO:0000259" key="7">
    <source>
        <dbReference type="Pfam" id="PF01435"/>
    </source>
</evidence>
<dbReference type="Gene3D" id="3.30.2010.10">
    <property type="entry name" value="Metalloproteases ('zincins'), catalytic domain"/>
    <property type="match status" value="1"/>
</dbReference>
<dbReference type="GO" id="GO:0034982">
    <property type="term" value="P:mitochondrial protein processing"/>
    <property type="evidence" value="ECO:0007669"/>
    <property type="project" value="TreeGrafter"/>
</dbReference>
<feature type="domain" description="Peptidase M48" evidence="7">
    <location>
        <begin position="122"/>
        <end position="298"/>
    </location>
</feature>
<evidence type="ECO:0000256" key="4">
    <source>
        <dbReference type="ARBA" id="ARBA00022833"/>
    </source>
</evidence>
<name>A0AAV9PLX2_9PEZI</name>
<keyword evidence="9" id="KW-1185">Reference proteome</keyword>
<evidence type="ECO:0000313" key="8">
    <source>
        <dbReference type="EMBL" id="KAK5174796.1"/>
    </source>
</evidence>
<dbReference type="Pfam" id="PF01435">
    <property type="entry name" value="Peptidase_M48"/>
    <property type="match status" value="1"/>
</dbReference>
<dbReference type="GO" id="GO:0004222">
    <property type="term" value="F:metalloendopeptidase activity"/>
    <property type="evidence" value="ECO:0007669"/>
    <property type="project" value="InterPro"/>
</dbReference>
<keyword evidence="2" id="KW-0479">Metal-binding</keyword>
<dbReference type="CDD" id="cd07331">
    <property type="entry name" value="M48C_Oma1_like"/>
    <property type="match status" value="1"/>
</dbReference>
<keyword evidence="5 6" id="KW-0482">Metalloprotease</keyword>
<dbReference type="GeneID" id="89923226"/>
<keyword evidence="1 6" id="KW-0645">Protease</keyword>
<evidence type="ECO:0000256" key="1">
    <source>
        <dbReference type="ARBA" id="ARBA00022670"/>
    </source>
</evidence>
<comment type="caution">
    <text evidence="8">The sequence shown here is derived from an EMBL/GenBank/DDBJ whole genome shotgun (WGS) entry which is preliminary data.</text>
</comment>
<organism evidence="8 9">
    <name type="scientific">Saxophila tyrrhenica</name>
    <dbReference type="NCBI Taxonomy" id="1690608"/>
    <lineage>
        <taxon>Eukaryota</taxon>
        <taxon>Fungi</taxon>
        <taxon>Dikarya</taxon>
        <taxon>Ascomycota</taxon>
        <taxon>Pezizomycotina</taxon>
        <taxon>Dothideomycetes</taxon>
        <taxon>Dothideomycetidae</taxon>
        <taxon>Mycosphaerellales</taxon>
        <taxon>Extremaceae</taxon>
        <taxon>Saxophila</taxon>
    </lineage>
</organism>
<accession>A0AAV9PLX2</accession>
<dbReference type="Proteomes" id="UP001337655">
    <property type="component" value="Unassembled WGS sequence"/>
</dbReference>
<protein>
    <submittedName>
        <fullName evidence="8">Metalloendopeptidase</fullName>
    </submittedName>
</protein>